<feature type="domain" description="Glycosyltransferase subfamily 4-like N-terminal" evidence="3">
    <location>
        <begin position="32"/>
        <end position="233"/>
    </location>
</feature>
<dbReference type="Proteomes" id="UP000219688">
    <property type="component" value="Unassembled WGS sequence"/>
</dbReference>
<dbReference type="EMBL" id="OBQK01000001">
    <property type="protein sequence ID" value="SOC52396.1"/>
    <property type="molecule type" value="Genomic_DNA"/>
</dbReference>
<dbReference type="RefSeq" id="WP_101780264.1">
    <property type="nucleotide sequence ID" value="NZ_OBQK01000001.1"/>
</dbReference>
<dbReference type="GO" id="GO:0016757">
    <property type="term" value="F:glycosyltransferase activity"/>
    <property type="evidence" value="ECO:0007669"/>
    <property type="project" value="UniProtKB-KW"/>
</dbReference>
<accession>A0A285VGT8</accession>
<gene>
    <name evidence="4" type="ORF">SAMN05421879_101525</name>
</gene>
<evidence type="ECO:0000256" key="1">
    <source>
        <dbReference type="ARBA" id="ARBA00022676"/>
    </source>
</evidence>
<reference evidence="5" key="1">
    <citation type="submission" date="2017-08" db="EMBL/GenBank/DDBJ databases">
        <authorList>
            <person name="Varghese N."/>
            <person name="Submissions S."/>
        </authorList>
    </citation>
    <scope>NUCLEOTIDE SEQUENCE [LARGE SCALE GENOMIC DNA]</scope>
    <source>
        <strain evidence="5">USBA17B2</strain>
    </source>
</reference>
<evidence type="ECO:0000256" key="2">
    <source>
        <dbReference type="ARBA" id="ARBA00022679"/>
    </source>
</evidence>
<name>A0A285VGT8_9MICO</name>
<organism evidence="4 5">
    <name type="scientific">Ornithinimicrobium cerasi</name>
    <dbReference type="NCBI Taxonomy" id="2248773"/>
    <lineage>
        <taxon>Bacteria</taxon>
        <taxon>Bacillati</taxon>
        <taxon>Actinomycetota</taxon>
        <taxon>Actinomycetes</taxon>
        <taxon>Micrococcales</taxon>
        <taxon>Ornithinimicrobiaceae</taxon>
        <taxon>Ornithinimicrobium</taxon>
    </lineage>
</organism>
<protein>
    <submittedName>
        <fullName evidence="4">Glycosyltransferase involved in cell wall bisynthesis</fullName>
    </submittedName>
</protein>
<sequence length="445" mass="50139">MPTDRPGRPRLLLIAAFYPPSRASGVFRPLAMGNYFAERGWDVTVITVQEEFFDRVTASRDDSLLTAIHPDVEVVRVPMPIQHLERDLRHFGPLRANFPRLHRKIYRHLQVFDRYSPWLPGVVAEGLRRHVRRRFDLVLATGNPWTSFAAAAALHHATGVPYVLDYRDSWTLNQFTQQPAFPAGHTAYTWEPRVLSRAAAISFVNKGMLDWHARRYPHLADRMMVLENGFDADLLAVDTYRPPAPDRPLRFGYLGTLTDQYDNRIFWQGWKLAQMEPELAGATADIYGHVGFFGVAAASQARGLPDASVPRAVYHGPVAKQDVAATYRDLDVLLFLVPDSPYVTSGKTYEYMATGKPIVAVHTPESAAGEPLRDYPLRATVAEMTPEAVRDALVEGARLARAATRADHVTALAHARRYDRRTLLAPFEERMQATRRSGHVRKGAR</sequence>
<dbReference type="InterPro" id="IPR028098">
    <property type="entry name" value="Glyco_trans_4-like_N"/>
</dbReference>
<evidence type="ECO:0000259" key="3">
    <source>
        <dbReference type="Pfam" id="PF13439"/>
    </source>
</evidence>
<dbReference type="AlphaFoldDB" id="A0A285VGT8"/>
<keyword evidence="1" id="KW-0328">Glycosyltransferase</keyword>
<keyword evidence="2 4" id="KW-0808">Transferase</keyword>
<dbReference type="Gene3D" id="3.40.50.2000">
    <property type="entry name" value="Glycogen Phosphorylase B"/>
    <property type="match status" value="2"/>
</dbReference>
<evidence type="ECO:0000313" key="4">
    <source>
        <dbReference type="EMBL" id="SOC52396.1"/>
    </source>
</evidence>
<dbReference type="Pfam" id="PF13439">
    <property type="entry name" value="Glyco_transf_4"/>
    <property type="match status" value="1"/>
</dbReference>
<evidence type="ECO:0000313" key="5">
    <source>
        <dbReference type="Proteomes" id="UP000219688"/>
    </source>
</evidence>
<keyword evidence="5" id="KW-1185">Reference proteome</keyword>
<dbReference type="SUPFAM" id="SSF53756">
    <property type="entry name" value="UDP-Glycosyltransferase/glycogen phosphorylase"/>
    <property type="match status" value="1"/>
</dbReference>
<proteinExistence type="predicted"/>